<evidence type="ECO:0000313" key="2">
    <source>
        <dbReference type="EMBL" id="TFV07388.1"/>
    </source>
</evidence>
<dbReference type="SUPFAM" id="SSF55724">
    <property type="entry name" value="Mog1p/PsbP-like"/>
    <property type="match status" value="1"/>
</dbReference>
<dbReference type="EMBL" id="SPPA01000049">
    <property type="protein sequence ID" value="TFV07388.1"/>
    <property type="molecule type" value="Genomic_DNA"/>
</dbReference>
<dbReference type="EMBL" id="JWIZ01000109">
    <property type="protein sequence ID" value="KMK50441.1"/>
    <property type="molecule type" value="Genomic_DNA"/>
</dbReference>
<proteinExistence type="predicted"/>
<dbReference type="Proteomes" id="UP000036270">
    <property type="component" value="Unassembled WGS sequence"/>
</dbReference>
<evidence type="ECO:0000313" key="3">
    <source>
        <dbReference type="Proteomes" id="UP000036270"/>
    </source>
</evidence>
<organism evidence="1 3">
    <name type="scientific">Muribacter muris</name>
    <dbReference type="NCBI Taxonomy" id="67855"/>
    <lineage>
        <taxon>Bacteria</taxon>
        <taxon>Pseudomonadati</taxon>
        <taxon>Pseudomonadota</taxon>
        <taxon>Gammaproteobacteria</taxon>
        <taxon>Pasteurellales</taxon>
        <taxon>Pasteurellaceae</taxon>
        <taxon>Muribacter</taxon>
    </lineage>
</organism>
<protein>
    <submittedName>
        <fullName evidence="2">DUF1795 domain-containing protein</fullName>
    </submittedName>
</protein>
<dbReference type="Pfam" id="PF08786">
    <property type="entry name" value="DcrB"/>
    <property type="match status" value="1"/>
</dbReference>
<name>A0A0J5P2F0_9PAST</name>
<dbReference type="Proteomes" id="UP000297396">
    <property type="component" value="Unassembled WGS sequence"/>
</dbReference>
<dbReference type="Gene3D" id="3.40.1000.10">
    <property type="entry name" value="Mog1/PsbP, alpha/beta/alpha sandwich"/>
    <property type="match status" value="1"/>
</dbReference>
<dbReference type="RefSeq" id="WP_047977970.1">
    <property type="nucleotide sequence ID" value="NZ_JADGLC010000049.1"/>
</dbReference>
<dbReference type="STRING" id="67855.RO21_11760"/>
<dbReference type="PATRIC" id="fig|67855.3.peg.124"/>
<accession>A0A0J5P2F0</accession>
<gene>
    <name evidence="2" type="ORF">E4T80_12330</name>
    <name evidence="1" type="ORF">RO21_11760</name>
</gene>
<dbReference type="OrthoDB" id="8775251at2"/>
<evidence type="ECO:0000313" key="4">
    <source>
        <dbReference type="Proteomes" id="UP000297396"/>
    </source>
</evidence>
<reference evidence="1 3" key="1">
    <citation type="submission" date="2014-12" db="EMBL/GenBank/DDBJ databases">
        <title>Reclassification of Actinobacillus muris as Muribacter muris.</title>
        <authorList>
            <person name="Christensen H."/>
            <person name="Nicklas W."/>
            <person name="Bisgaard M."/>
        </authorList>
    </citation>
    <scope>NUCLEOTIDE SEQUENCE [LARGE SCALE GENOMIC DNA]</scope>
    <source>
        <strain evidence="1 3">Ackerman80-443D</strain>
    </source>
</reference>
<evidence type="ECO:0000313" key="1">
    <source>
        <dbReference type="EMBL" id="KMK50441.1"/>
    </source>
</evidence>
<sequence length="136" mass="16269">MYYQINEGKFKLPESWQDQSVNAFTLPNSQVNFVINRMPLVEGVNHEDFYHQIMHQFESLTNYHLIEHRQFELQNQPVHLLEYDWKSPESHIYQLAVLWIVGKQLLTFTFTSTIPLTESQKDYLLNIVYSFEPTTE</sequence>
<comment type="caution">
    <text evidence="1">The sequence shown here is derived from an EMBL/GenBank/DDBJ whole genome shotgun (WGS) entry which is preliminary data.</text>
</comment>
<dbReference type="AlphaFoldDB" id="A0A0J5P2F0"/>
<dbReference type="InterPro" id="IPR016123">
    <property type="entry name" value="Mog1/PsbP_a/b/a-sand"/>
</dbReference>
<keyword evidence="3" id="KW-1185">Reference proteome</keyword>
<dbReference type="InterPro" id="IPR014894">
    <property type="entry name" value="DcrB/EagT6"/>
</dbReference>
<reference evidence="2 4" key="2">
    <citation type="submission" date="2019-03" db="EMBL/GenBank/DDBJ databases">
        <title>Diversity of the mouse oral microbiome.</title>
        <authorList>
            <person name="Joseph S."/>
            <person name="Aduse-Opoku J."/>
            <person name="Curtis M."/>
            <person name="Wade W."/>
            <person name="Hashim A."/>
        </authorList>
    </citation>
    <scope>NUCLEOTIDE SEQUENCE [LARGE SCALE GENOMIC DNA]</scope>
    <source>
        <strain evidence="2 4">WT12</strain>
    </source>
</reference>